<dbReference type="PANTHER" id="PTHR44998">
    <property type="match status" value="1"/>
</dbReference>
<evidence type="ECO:0000256" key="5">
    <source>
        <dbReference type="ARBA" id="ARBA00022679"/>
    </source>
</evidence>
<keyword evidence="7 8" id="KW-0802">TPR repeat</keyword>
<evidence type="ECO:0000256" key="3">
    <source>
        <dbReference type="ARBA" id="ARBA00011970"/>
    </source>
</evidence>
<feature type="repeat" description="TPR" evidence="8">
    <location>
        <begin position="202"/>
        <end position="235"/>
    </location>
</feature>
<gene>
    <name evidence="11" type="ORF">CU669_04425</name>
</gene>
<dbReference type="EC" id="2.4.1.255" evidence="3"/>
<evidence type="ECO:0000256" key="7">
    <source>
        <dbReference type="ARBA" id="ARBA00022803"/>
    </source>
</evidence>
<evidence type="ECO:0000313" key="12">
    <source>
        <dbReference type="Proteomes" id="UP000251075"/>
    </source>
</evidence>
<dbReference type="Pfam" id="PF13844">
    <property type="entry name" value="Glyco_transf_41"/>
    <property type="match status" value="2"/>
</dbReference>
<sequence length="692" mass="75272">MRRRRVAPRRRAARRRQSPAPIDVTPAKAQDIEALASRSEALYRSGQLAEAETALRKLAGLLPDNPMVHYNLARVLKDRGRIDAAATALRKALGLAPAMMEGWLNLGTLLGESGRWAEAAEAFQHGLAAKPDSWQLLTSLGRVRITQGRRKEAEDLLRRSLALAPDAPPTLVNLGNLLSDHGSLAEAVSLFERAMALAPTMPEALMGAGNAVRKIGEMGRAIAYYEKAAAARPSDLAMRARLTEARLGVCDWRDVEGLRDSLIGPALKAPGAVGPMMSLTFPLPLTAKELLAFARQRAETVSAEAAPLKAVIKTPKPGPRERLTIGYMSADFHDHPTTHLMRGLFPGHDRSRFKVVTLALEPDDGSDYRRLVREQSDQFVELGPLDTLDAAKAIQAAGVDILVDINVHTRGNRLALTALRPAPVTVNWLGLPGTSGASFMDWALVDAVTCPPGHESDFSERVAVLPHCYQSNDRDQIISHAGPSRHECGLPPSGFVFCCFNQAFKIEPEMFGRWMRILSRVPGSVLWLLGGTPEMVANLRRAAETGGVDPDRLIFAARLPKDQHLARHRHADLFLDTLYYNAHTTASDALWAGVPVITAPGRLFAARVAASLLTHVGLPELICPDLDAYEELAARLASDPAQLAAIKAKLAANRLTTPLFDTKGFIADMERAYQMIWAEACAGKKTKRLVVP</sequence>
<dbReference type="GO" id="GO:0097363">
    <property type="term" value="F:protein O-acetylglucosaminyltransferase activity"/>
    <property type="evidence" value="ECO:0007669"/>
    <property type="project" value="UniProtKB-EC"/>
</dbReference>
<dbReference type="OrthoDB" id="146908at2"/>
<evidence type="ECO:0000256" key="4">
    <source>
        <dbReference type="ARBA" id="ARBA00022676"/>
    </source>
</evidence>
<keyword evidence="12" id="KW-1185">Reference proteome</keyword>
<dbReference type="EMBL" id="PGTO01000002">
    <property type="protein sequence ID" value="RAU23383.1"/>
    <property type="molecule type" value="Genomic_DNA"/>
</dbReference>
<dbReference type="InterPro" id="IPR011990">
    <property type="entry name" value="TPR-like_helical_dom_sf"/>
</dbReference>
<dbReference type="AlphaFoldDB" id="A0A364P237"/>
<proteinExistence type="inferred from homology"/>
<dbReference type="Pfam" id="PF13432">
    <property type="entry name" value="TPR_16"/>
    <property type="match status" value="3"/>
</dbReference>
<evidence type="ECO:0000256" key="9">
    <source>
        <dbReference type="SAM" id="MobiDB-lite"/>
    </source>
</evidence>
<evidence type="ECO:0000259" key="10">
    <source>
        <dbReference type="Pfam" id="PF13844"/>
    </source>
</evidence>
<dbReference type="Proteomes" id="UP000251075">
    <property type="component" value="Unassembled WGS sequence"/>
</dbReference>
<evidence type="ECO:0000256" key="8">
    <source>
        <dbReference type="PROSITE-ProRule" id="PRU00339"/>
    </source>
</evidence>
<feature type="region of interest" description="Disordered" evidence="9">
    <location>
        <begin position="1"/>
        <end position="23"/>
    </location>
</feature>
<feature type="compositionally biased region" description="Basic residues" evidence="9">
    <location>
        <begin position="1"/>
        <end position="17"/>
    </location>
</feature>
<dbReference type="PANTHER" id="PTHR44998:SF1">
    <property type="entry name" value="UDP-N-ACETYLGLUCOSAMINE--PEPTIDE N-ACETYLGLUCOSAMINYLTRANSFERASE 110 KDA SUBUNIT"/>
    <property type="match status" value="1"/>
</dbReference>
<comment type="pathway">
    <text evidence="1">Protein modification; protein glycosylation.</text>
</comment>
<dbReference type="InterPro" id="IPR029489">
    <property type="entry name" value="OGT/SEC/SPY_C"/>
</dbReference>
<keyword evidence="4" id="KW-0328">Glycosyltransferase</keyword>
<accession>A0A364P237</accession>
<dbReference type="InterPro" id="IPR019734">
    <property type="entry name" value="TPR_rpt"/>
</dbReference>
<feature type="repeat" description="TPR" evidence="8">
    <location>
        <begin position="100"/>
        <end position="133"/>
    </location>
</feature>
<evidence type="ECO:0000256" key="2">
    <source>
        <dbReference type="ARBA" id="ARBA00005386"/>
    </source>
</evidence>
<protein>
    <recommendedName>
        <fullName evidence="3">protein O-GlcNAc transferase</fullName>
        <ecNumber evidence="3">2.4.1.255</ecNumber>
    </recommendedName>
</protein>
<keyword evidence="5" id="KW-0808">Transferase</keyword>
<dbReference type="SMART" id="SM00028">
    <property type="entry name" value="TPR"/>
    <property type="match status" value="6"/>
</dbReference>
<dbReference type="Gene3D" id="3.40.50.11380">
    <property type="match status" value="1"/>
</dbReference>
<dbReference type="Gene3D" id="3.40.50.2000">
    <property type="entry name" value="Glycogen Phosphorylase B"/>
    <property type="match status" value="1"/>
</dbReference>
<comment type="caution">
    <text evidence="11">The sequence shown here is derived from an EMBL/GenBank/DDBJ whole genome shotgun (WGS) entry which is preliminary data.</text>
</comment>
<dbReference type="PROSITE" id="PS50005">
    <property type="entry name" value="TPR"/>
    <property type="match status" value="5"/>
</dbReference>
<comment type="similarity">
    <text evidence="2">Belongs to the glycosyltransferase 41 family. O-GlcNAc transferase subfamily.</text>
</comment>
<organism evidence="11 12">
    <name type="scientific">Paramagnetospirillum kuznetsovii</name>
    <dbReference type="NCBI Taxonomy" id="2053833"/>
    <lineage>
        <taxon>Bacteria</taxon>
        <taxon>Pseudomonadati</taxon>
        <taxon>Pseudomonadota</taxon>
        <taxon>Alphaproteobacteria</taxon>
        <taxon>Rhodospirillales</taxon>
        <taxon>Magnetospirillaceae</taxon>
        <taxon>Paramagnetospirillum</taxon>
    </lineage>
</organism>
<dbReference type="SUPFAM" id="SSF53756">
    <property type="entry name" value="UDP-Glycosyltransferase/glycogen phosphorylase"/>
    <property type="match status" value="1"/>
</dbReference>
<dbReference type="SUPFAM" id="SSF48452">
    <property type="entry name" value="TPR-like"/>
    <property type="match status" value="1"/>
</dbReference>
<dbReference type="Gene3D" id="1.25.40.10">
    <property type="entry name" value="Tetratricopeptide repeat domain"/>
    <property type="match status" value="2"/>
</dbReference>
<feature type="repeat" description="TPR" evidence="8">
    <location>
        <begin position="66"/>
        <end position="99"/>
    </location>
</feature>
<feature type="repeat" description="TPR" evidence="8">
    <location>
        <begin position="168"/>
        <end position="201"/>
    </location>
</feature>
<feature type="repeat" description="TPR" evidence="8">
    <location>
        <begin position="134"/>
        <end position="167"/>
    </location>
</feature>
<keyword evidence="6" id="KW-0677">Repeat</keyword>
<feature type="domain" description="O-GlcNAc transferase C-terminal" evidence="10">
    <location>
        <begin position="484"/>
        <end position="669"/>
    </location>
</feature>
<evidence type="ECO:0000256" key="6">
    <source>
        <dbReference type="ARBA" id="ARBA00022737"/>
    </source>
</evidence>
<name>A0A364P237_9PROT</name>
<reference evidence="11 12" key="1">
    <citation type="submission" date="2017-11" db="EMBL/GenBank/DDBJ databases">
        <title>Draft genome sequence of magnetotactic bacterium Magnetospirillum kuznetsovii LBB-42.</title>
        <authorList>
            <person name="Grouzdev D.S."/>
            <person name="Rysina M.S."/>
            <person name="Baslerov R.V."/>
            <person name="Koziaeva V."/>
        </authorList>
    </citation>
    <scope>NUCLEOTIDE SEQUENCE [LARGE SCALE GENOMIC DNA]</scope>
    <source>
        <strain evidence="11 12">LBB-42</strain>
    </source>
</reference>
<evidence type="ECO:0000256" key="1">
    <source>
        <dbReference type="ARBA" id="ARBA00004922"/>
    </source>
</evidence>
<evidence type="ECO:0000313" key="11">
    <source>
        <dbReference type="EMBL" id="RAU23383.1"/>
    </source>
</evidence>
<feature type="domain" description="O-GlcNAc transferase C-terminal" evidence="10">
    <location>
        <begin position="313"/>
        <end position="480"/>
    </location>
</feature>